<dbReference type="AlphaFoldDB" id="A0A813GNE1"/>
<feature type="transmembrane region" description="Helical" evidence="7">
    <location>
        <begin position="88"/>
        <end position="112"/>
    </location>
</feature>
<dbReference type="PANTHER" id="PTHR12385">
    <property type="entry name" value="CHOLINE TRANSPORTER-LIKE (SLC FAMILY 44)"/>
    <property type="match status" value="1"/>
</dbReference>
<keyword evidence="4 7" id="KW-1133">Transmembrane helix</keyword>
<comment type="function">
    <text evidence="7">Choline transporter.</text>
</comment>
<evidence type="ECO:0000256" key="3">
    <source>
        <dbReference type="ARBA" id="ARBA00022692"/>
    </source>
</evidence>
<keyword evidence="6" id="KW-0325">Glycoprotein</keyword>
<dbReference type="OMA" id="HRICELF"/>
<dbReference type="Pfam" id="PF04515">
    <property type="entry name" value="Choline_transpo"/>
    <property type="match status" value="1"/>
</dbReference>
<dbReference type="PANTHER" id="PTHR12385:SF14">
    <property type="entry name" value="CHOLINE TRANSPORTER-LIKE 2"/>
    <property type="match status" value="1"/>
</dbReference>
<keyword evidence="3 7" id="KW-0812">Transmembrane</keyword>
<evidence type="ECO:0000256" key="7">
    <source>
        <dbReference type="RuleBase" id="RU368066"/>
    </source>
</evidence>
<feature type="transmembrane region" description="Helical" evidence="7">
    <location>
        <begin position="151"/>
        <end position="176"/>
    </location>
</feature>
<feature type="transmembrane region" description="Helical" evidence="7">
    <location>
        <begin position="240"/>
        <end position="269"/>
    </location>
</feature>
<evidence type="ECO:0000256" key="6">
    <source>
        <dbReference type="ARBA" id="ARBA00023180"/>
    </source>
</evidence>
<dbReference type="GO" id="GO:0005886">
    <property type="term" value="C:plasma membrane"/>
    <property type="evidence" value="ECO:0007669"/>
    <property type="project" value="UniProtKB-SubCell"/>
</dbReference>
<comment type="caution">
    <text evidence="8">The sequence shown here is derived from an EMBL/GenBank/DDBJ whole genome shotgun (WGS) entry which is preliminary data.</text>
</comment>
<evidence type="ECO:0000256" key="4">
    <source>
        <dbReference type="ARBA" id="ARBA00022989"/>
    </source>
</evidence>
<feature type="transmembrane region" description="Helical" evidence="7">
    <location>
        <begin position="16"/>
        <end position="36"/>
    </location>
</feature>
<evidence type="ECO:0000256" key="2">
    <source>
        <dbReference type="ARBA" id="ARBA00007168"/>
    </source>
</evidence>
<feature type="transmembrane region" description="Helical" evidence="7">
    <location>
        <begin position="118"/>
        <end position="139"/>
    </location>
</feature>
<dbReference type="Proteomes" id="UP000654075">
    <property type="component" value="Unassembled WGS sequence"/>
</dbReference>
<evidence type="ECO:0000256" key="5">
    <source>
        <dbReference type="ARBA" id="ARBA00023136"/>
    </source>
</evidence>
<dbReference type="OrthoDB" id="448313at2759"/>
<protein>
    <recommendedName>
        <fullName evidence="7">Choline transporter-like protein</fullName>
    </recommendedName>
</protein>
<gene>
    <name evidence="8" type="ORF">PGLA1383_LOCUS42590</name>
</gene>
<comment type="caution">
    <text evidence="7">Lacks conserved residue(s) required for the propagation of feature annotation.</text>
</comment>
<comment type="subcellular location">
    <subcellularLocation>
        <location evidence="7">Cell membrane</location>
        <topology evidence="7">Multi-pass membrane protein</topology>
    </subcellularLocation>
    <subcellularLocation>
        <location evidence="1">Membrane</location>
        <topology evidence="1">Multi-pass membrane protein</topology>
    </subcellularLocation>
</comment>
<feature type="transmembrane region" description="Helical" evidence="7">
    <location>
        <begin position="204"/>
        <end position="228"/>
    </location>
</feature>
<proteinExistence type="inferred from homology"/>
<dbReference type="GO" id="GO:0022857">
    <property type="term" value="F:transmembrane transporter activity"/>
    <property type="evidence" value="ECO:0007669"/>
    <property type="project" value="UniProtKB-UniRule"/>
</dbReference>
<keyword evidence="9" id="KW-1185">Reference proteome</keyword>
<evidence type="ECO:0000313" key="9">
    <source>
        <dbReference type="Proteomes" id="UP000654075"/>
    </source>
</evidence>
<name>A0A813GNE1_POLGL</name>
<keyword evidence="5 7" id="KW-0472">Membrane</keyword>
<evidence type="ECO:0000313" key="8">
    <source>
        <dbReference type="EMBL" id="CAE8625601.1"/>
    </source>
</evidence>
<dbReference type="EMBL" id="CAJNNV010028732">
    <property type="protein sequence ID" value="CAE8625601.1"/>
    <property type="molecule type" value="Genomic_DNA"/>
</dbReference>
<accession>A0A813GNE1</accession>
<evidence type="ECO:0000256" key="1">
    <source>
        <dbReference type="ARBA" id="ARBA00004141"/>
    </source>
</evidence>
<dbReference type="InterPro" id="IPR007603">
    <property type="entry name" value="Choline_transptr-like"/>
</dbReference>
<reference evidence="8" key="1">
    <citation type="submission" date="2021-02" db="EMBL/GenBank/DDBJ databases">
        <authorList>
            <person name="Dougan E. K."/>
            <person name="Rhodes N."/>
            <person name="Thang M."/>
            <person name="Chan C."/>
        </authorList>
    </citation>
    <scope>NUCLEOTIDE SEQUENCE</scope>
</reference>
<organism evidence="8 9">
    <name type="scientific">Polarella glacialis</name>
    <name type="common">Dinoflagellate</name>
    <dbReference type="NCBI Taxonomy" id="89957"/>
    <lineage>
        <taxon>Eukaryota</taxon>
        <taxon>Sar</taxon>
        <taxon>Alveolata</taxon>
        <taxon>Dinophyceae</taxon>
        <taxon>Suessiales</taxon>
        <taxon>Suessiaceae</taxon>
        <taxon>Polarella</taxon>
    </lineage>
</organism>
<comment type="similarity">
    <text evidence="2 7">Belongs to the CTL (choline transporter-like) family.</text>
</comment>
<sequence>MRTLPDSQRRSTDRPWIALLGLAILAQLCFAALAVASGSIRPGTFFHQTDSDMLELVDEVDDGLVLPIGPRIRQAWSTFHLDKDDLPALLEAVAVAVATGAAAGAVFVLMLANVPVHLVIYCVSIGGPILLVTAGGLGLAGVGRGTAIFELVGSAGGGWTLVGLGAVGLLGTYISWGHIRLGVAVLRCTSAFLQSRSWVGCSPFLFALVHLAGILIWLCAVLGAGVAIQGQDNLHWTAHVGIVTGLMLCFLWGSMCVTSLSTFAVAYIAGGWYGRGPPQDGRSGPQMLFHAVFVGLRYHLGSIAFGSLLLALVRLLNIVLFFASKAEERTSAAMQGAVPRLGGRVPARPRPPSLLRSCRNFAAEVLESAATWASKQAFVQVALSGCGFGRGAMQAARLAATSPAGFVAVETLSNVFHRACELFLVGTSVLAAALLGFEGFKGLAPPAFAAWLVAESFLHPYSVATATLLHCCLLEQQDRDVSEADRDSAPAAAKRLRKTLEDWGKERDDGNFVQNYAGMSWP</sequence>